<proteinExistence type="predicted"/>
<gene>
    <name evidence="2" type="ORF">ONB1V03_LOCUS17155</name>
</gene>
<dbReference type="Pfam" id="PF12400">
    <property type="entry name" value="STIMATE"/>
    <property type="match status" value="1"/>
</dbReference>
<protein>
    <submittedName>
        <fullName evidence="2">Uncharacterized protein</fullName>
    </submittedName>
</protein>
<dbReference type="EMBL" id="CAJPVJ010020698">
    <property type="protein sequence ID" value="CAG2177727.1"/>
    <property type="molecule type" value="Genomic_DNA"/>
</dbReference>
<feature type="transmembrane region" description="Helical" evidence="1">
    <location>
        <begin position="66"/>
        <end position="89"/>
    </location>
</feature>
<keyword evidence="1" id="KW-1133">Transmembrane helix</keyword>
<dbReference type="OrthoDB" id="431202at2759"/>
<feature type="transmembrane region" description="Helical" evidence="1">
    <location>
        <begin position="101"/>
        <end position="122"/>
    </location>
</feature>
<keyword evidence="3" id="KW-1185">Reference proteome</keyword>
<organism evidence="2">
    <name type="scientific">Oppiella nova</name>
    <dbReference type="NCBI Taxonomy" id="334625"/>
    <lineage>
        <taxon>Eukaryota</taxon>
        <taxon>Metazoa</taxon>
        <taxon>Ecdysozoa</taxon>
        <taxon>Arthropoda</taxon>
        <taxon>Chelicerata</taxon>
        <taxon>Arachnida</taxon>
        <taxon>Acari</taxon>
        <taxon>Acariformes</taxon>
        <taxon>Sarcoptiformes</taxon>
        <taxon>Oribatida</taxon>
        <taxon>Brachypylina</taxon>
        <taxon>Oppioidea</taxon>
        <taxon>Oppiidae</taxon>
        <taxon>Oppiella</taxon>
    </lineage>
</organism>
<evidence type="ECO:0000313" key="3">
    <source>
        <dbReference type="Proteomes" id="UP000728032"/>
    </source>
</evidence>
<dbReference type="InterPro" id="IPR022127">
    <property type="entry name" value="STIMATE/YPL162C"/>
</dbReference>
<dbReference type="GO" id="GO:0016020">
    <property type="term" value="C:membrane"/>
    <property type="evidence" value="ECO:0007669"/>
    <property type="project" value="TreeGrafter"/>
</dbReference>
<keyword evidence="1" id="KW-0472">Membrane</keyword>
<feature type="non-terminal residue" evidence="2">
    <location>
        <position position="1"/>
    </location>
</feature>
<feature type="transmembrane region" description="Helical" evidence="1">
    <location>
        <begin position="34"/>
        <end position="54"/>
    </location>
</feature>
<accession>A0A7R9MHY2</accession>
<name>A0A7R9MHY2_9ACAR</name>
<evidence type="ECO:0000256" key="1">
    <source>
        <dbReference type="SAM" id="Phobius"/>
    </source>
</evidence>
<keyword evidence="1" id="KW-0812">Transmembrane</keyword>
<dbReference type="PANTHER" id="PTHR31735">
    <property type="entry name" value="VACUOLAR MEMBRANE PROTEIN YPL162C"/>
    <property type="match status" value="1"/>
</dbReference>
<dbReference type="Proteomes" id="UP000728032">
    <property type="component" value="Unassembled WGS sequence"/>
</dbReference>
<evidence type="ECO:0000313" key="2">
    <source>
        <dbReference type="EMBL" id="CAD7660589.1"/>
    </source>
</evidence>
<feature type="transmembrane region" description="Helical" evidence="1">
    <location>
        <begin position="156"/>
        <end position="180"/>
    </location>
</feature>
<dbReference type="EMBL" id="OC935523">
    <property type="protein sequence ID" value="CAD7660589.1"/>
    <property type="molecule type" value="Genomic_DNA"/>
</dbReference>
<dbReference type="AlphaFoldDB" id="A0A7R9MHY2"/>
<dbReference type="PANTHER" id="PTHR31735:SF1">
    <property type="entry name" value="VACUOLAR MEMBRANE PROTEIN YPL162C"/>
    <property type="match status" value="1"/>
</dbReference>
<feature type="transmembrane region" description="Helical" evidence="1">
    <location>
        <begin position="200"/>
        <end position="219"/>
    </location>
</feature>
<reference evidence="2" key="1">
    <citation type="submission" date="2020-11" db="EMBL/GenBank/DDBJ databases">
        <authorList>
            <person name="Tran Van P."/>
        </authorList>
    </citation>
    <scope>NUCLEOTIDE SEQUENCE</scope>
</reference>
<sequence length="290" mass="33502">PSVVDRIQPSHVYMSSANGHPVVDHCTHGSLTSWYGWSIQFLLAAIAFACLIVKRFCEPQRYRRPWIIWFFDTSKQGFGAVVVHFSNIMTAELVDGRDPCTLYIISFLLDSSIGLLLLWLLIRLTEYLAIKYRYECLVFGEYGKPEPSLRYWLIQCFAYIVIVLVVKSVITLLLQFQFWVHVRALLLWPIDRFLNQEMEIFMVILVIPFFVNVLMFWVTDNFLTMHRTRQYKYSNGGNGTAGDIVLAFAHSNGHHVSDDPNGGHECHNSDDDAELIDISFEPESPHHHML</sequence>